<protein>
    <submittedName>
        <fullName evidence="2">Uncharacterized protein</fullName>
    </submittedName>
</protein>
<feature type="region of interest" description="Disordered" evidence="1">
    <location>
        <begin position="33"/>
        <end position="84"/>
    </location>
</feature>
<evidence type="ECO:0000256" key="1">
    <source>
        <dbReference type="SAM" id="MobiDB-lite"/>
    </source>
</evidence>
<organism evidence="2 3">
    <name type="scientific">Friedmanniomyces simplex</name>
    <dbReference type="NCBI Taxonomy" id="329884"/>
    <lineage>
        <taxon>Eukaryota</taxon>
        <taxon>Fungi</taxon>
        <taxon>Dikarya</taxon>
        <taxon>Ascomycota</taxon>
        <taxon>Pezizomycotina</taxon>
        <taxon>Dothideomycetes</taxon>
        <taxon>Dothideomycetidae</taxon>
        <taxon>Mycosphaerellales</taxon>
        <taxon>Teratosphaeriaceae</taxon>
        <taxon>Friedmanniomyces</taxon>
    </lineage>
</organism>
<dbReference type="STRING" id="329884.A0A4U0WUK0"/>
<dbReference type="EMBL" id="NAJQ01000626">
    <property type="protein sequence ID" value="TKA66697.1"/>
    <property type="molecule type" value="Genomic_DNA"/>
</dbReference>
<name>A0A4U0WUK0_9PEZI</name>
<proteinExistence type="predicted"/>
<evidence type="ECO:0000313" key="2">
    <source>
        <dbReference type="EMBL" id="TKA66697.1"/>
    </source>
</evidence>
<feature type="region of interest" description="Disordered" evidence="1">
    <location>
        <begin position="1"/>
        <end position="20"/>
    </location>
</feature>
<keyword evidence="3" id="KW-1185">Reference proteome</keyword>
<comment type="caution">
    <text evidence="2">The sequence shown here is derived from an EMBL/GenBank/DDBJ whole genome shotgun (WGS) entry which is preliminary data.</text>
</comment>
<dbReference type="Proteomes" id="UP000309340">
    <property type="component" value="Unassembled WGS sequence"/>
</dbReference>
<gene>
    <name evidence="2" type="ORF">B0A55_07973</name>
</gene>
<evidence type="ECO:0000313" key="3">
    <source>
        <dbReference type="Proteomes" id="UP000309340"/>
    </source>
</evidence>
<dbReference type="AlphaFoldDB" id="A0A4U0WUK0"/>
<reference evidence="2 3" key="1">
    <citation type="submission" date="2017-03" db="EMBL/GenBank/DDBJ databases">
        <title>Genomes of endolithic fungi from Antarctica.</title>
        <authorList>
            <person name="Coleine C."/>
            <person name="Masonjones S."/>
            <person name="Stajich J.E."/>
        </authorList>
    </citation>
    <scope>NUCLEOTIDE SEQUENCE [LARGE SCALE GENOMIC DNA]</scope>
    <source>
        <strain evidence="2 3">CCFEE 5184</strain>
    </source>
</reference>
<feature type="compositionally biased region" description="Low complexity" evidence="1">
    <location>
        <begin position="1"/>
        <end position="12"/>
    </location>
</feature>
<sequence length="117" mass="12870">MTSSSTPSGSAPSYPPERGRFWNRRLRRASFISPATGERSRRVFTLREASHRPNGGLDSGERTPLLNGHAGDDGGGSPEHDQSRWQRVQAFGREKARKSWEFATSKTGLGILKCSLA</sequence>
<accession>A0A4U0WUK0</accession>